<feature type="non-terminal residue" evidence="2">
    <location>
        <position position="1"/>
    </location>
</feature>
<dbReference type="PANTHER" id="PTHR11412:SF139">
    <property type="entry name" value="C3 AND PZP-LIKE ALPHA-2-MACROGLOBULIN DOMAIN-CONTAINING PROTEIN 8"/>
    <property type="match status" value="1"/>
</dbReference>
<feature type="domain" description="Farnesoic acid O-methyl transferase" evidence="1">
    <location>
        <begin position="107"/>
        <end position="166"/>
    </location>
</feature>
<feature type="non-terminal residue" evidence="2">
    <location>
        <position position="167"/>
    </location>
</feature>
<sequence length="167" mass="18606">QYLIRKLCVAPGETKPTSAVFSFSELGQENISARGLAFSGVSCLSEGSNSLKNSKYTEEVLSERKSPVGSDFVRRSLMVEPEGLAREYTYSVFLCPNEKIQISTPNKFEYQYVQKPQRMTHFDLTVKAHNDAHVALSSGPHDMAEMIEIVFGGQQNSKTWITTSKMG</sequence>
<proteinExistence type="predicted"/>
<dbReference type="InterPro" id="IPR050473">
    <property type="entry name" value="A2M/Complement_sys"/>
</dbReference>
<gene>
    <name evidence="2" type="ORF">SPARVUS_LOCUS2468</name>
</gene>
<dbReference type="Proteomes" id="UP001162483">
    <property type="component" value="Unassembled WGS sequence"/>
</dbReference>
<dbReference type="PANTHER" id="PTHR11412">
    <property type="entry name" value="MACROGLOBULIN / COMPLEMENT"/>
    <property type="match status" value="1"/>
</dbReference>
<evidence type="ECO:0000259" key="1">
    <source>
        <dbReference type="Pfam" id="PF12248"/>
    </source>
</evidence>
<protein>
    <recommendedName>
        <fullName evidence="1">Farnesoic acid O-methyl transferase domain-containing protein</fullName>
    </recommendedName>
</protein>
<dbReference type="InterPro" id="IPR022041">
    <property type="entry name" value="Methyltransf_FA"/>
</dbReference>
<evidence type="ECO:0000313" key="3">
    <source>
        <dbReference type="Proteomes" id="UP001162483"/>
    </source>
</evidence>
<name>A0ABN9A5X5_9NEOB</name>
<organism evidence="2 3">
    <name type="scientific">Staurois parvus</name>
    <dbReference type="NCBI Taxonomy" id="386267"/>
    <lineage>
        <taxon>Eukaryota</taxon>
        <taxon>Metazoa</taxon>
        <taxon>Chordata</taxon>
        <taxon>Craniata</taxon>
        <taxon>Vertebrata</taxon>
        <taxon>Euteleostomi</taxon>
        <taxon>Amphibia</taxon>
        <taxon>Batrachia</taxon>
        <taxon>Anura</taxon>
        <taxon>Neobatrachia</taxon>
        <taxon>Ranoidea</taxon>
        <taxon>Ranidae</taxon>
        <taxon>Staurois</taxon>
    </lineage>
</organism>
<keyword evidence="3" id="KW-1185">Reference proteome</keyword>
<reference evidence="2" key="1">
    <citation type="submission" date="2023-05" db="EMBL/GenBank/DDBJ databases">
        <authorList>
            <person name="Stuckert A."/>
        </authorList>
    </citation>
    <scope>NUCLEOTIDE SEQUENCE</scope>
</reference>
<dbReference type="EMBL" id="CATNWA010000002">
    <property type="protein sequence ID" value="CAI9531414.1"/>
    <property type="molecule type" value="Genomic_DNA"/>
</dbReference>
<dbReference type="Pfam" id="PF12248">
    <property type="entry name" value="Methyltransf_FA"/>
    <property type="match status" value="1"/>
</dbReference>
<accession>A0ABN9A5X5</accession>
<comment type="caution">
    <text evidence="2">The sequence shown here is derived from an EMBL/GenBank/DDBJ whole genome shotgun (WGS) entry which is preliminary data.</text>
</comment>
<evidence type="ECO:0000313" key="2">
    <source>
        <dbReference type="EMBL" id="CAI9531414.1"/>
    </source>
</evidence>